<proteinExistence type="predicted"/>
<dbReference type="AlphaFoldDB" id="M0MV13"/>
<evidence type="ECO:0000256" key="2">
    <source>
        <dbReference type="ARBA" id="ARBA00022759"/>
    </source>
</evidence>
<comment type="caution">
    <text evidence="6">The sequence shown here is derived from an EMBL/GenBank/DDBJ whole genome shotgun (WGS) entry which is preliminary data.</text>
</comment>
<protein>
    <submittedName>
        <fullName evidence="6">Nuclease</fullName>
    </submittedName>
</protein>
<feature type="domain" description="TNase-like" evidence="5">
    <location>
        <begin position="5"/>
        <end position="153"/>
    </location>
</feature>
<dbReference type="PROSITE" id="PS01123">
    <property type="entry name" value="TNASE_1"/>
    <property type="match status" value="1"/>
</dbReference>
<feature type="region of interest" description="Disordered" evidence="4">
    <location>
        <begin position="150"/>
        <end position="231"/>
    </location>
</feature>
<dbReference type="InterPro" id="IPR035437">
    <property type="entry name" value="SNase_OB-fold_sf"/>
</dbReference>
<evidence type="ECO:0000313" key="7">
    <source>
        <dbReference type="Proteomes" id="UP000011625"/>
    </source>
</evidence>
<dbReference type="PATRIC" id="fig|1227456.3.peg.3951"/>
<dbReference type="InterPro" id="IPR016071">
    <property type="entry name" value="Staphylococal_nuclease_OB-fold"/>
</dbReference>
<sequence>MSGGEARQATVTRVIDGDTMEVEFADGETDTVRLIGVDTPETTLDDISAEEYEGIPDTQAARDHLYNWGQQASEFATDELDGQQVRIVTDPEGDRRGSFGRLLAYIYTDDRNFNRQLLEQGYARVYDSSFSLRENFDSIESQARSNNVGLWDFDAPSTATPTPTPTSTPDSGDSDDGGLETPTPSGGASDPYDCSDFESGEVAQQWFENNNPDEDPAGLDSDGDGQACESL</sequence>
<keyword evidence="7" id="KW-1185">Reference proteome</keyword>
<dbReference type="Pfam" id="PF00565">
    <property type="entry name" value="SNase"/>
    <property type="match status" value="1"/>
</dbReference>
<evidence type="ECO:0000256" key="3">
    <source>
        <dbReference type="ARBA" id="ARBA00022801"/>
    </source>
</evidence>
<dbReference type="STRING" id="1227456.C450_19476"/>
<feature type="compositionally biased region" description="Acidic residues" evidence="4">
    <location>
        <begin position="211"/>
        <end position="223"/>
    </location>
</feature>
<dbReference type="PANTHER" id="PTHR12302">
    <property type="entry name" value="EBNA2 BINDING PROTEIN P100"/>
    <property type="match status" value="1"/>
</dbReference>
<organism evidence="6 7">
    <name type="scientific">Halococcus salifodinae DSM 8989</name>
    <dbReference type="NCBI Taxonomy" id="1227456"/>
    <lineage>
        <taxon>Archaea</taxon>
        <taxon>Methanobacteriati</taxon>
        <taxon>Methanobacteriota</taxon>
        <taxon>Stenosarchaea group</taxon>
        <taxon>Halobacteria</taxon>
        <taxon>Halobacteriales</taxon>
        <taxon>Halococcaceae</taxon>
        <taxon>Halococcus</taxon>
    </lineage>
</organism>
<dbReference type="Gene3D" id="2.40.50.90">
    <property type="match status" value="1"/>
</dbReference>
<keyword evidence="2" id="KW-0255">Endonuclease</keyword>
<accession>M0MV13</accession>
<dbReference type="PANTHER" id="PTHR12302:SF3">
    <property type="entry name" value="SERINE_THREONINE-PROTEIN KINASE 31"/>
    <property type="match status" value="1"/>
</dbReference>
<dbReference type="RefSeq" id="WP_005046366.1">
    <property type="nucleotide sequence ID" value="NZ_AOME01000088.1"/>
</dbReference>
<dbReference type="GO" id="GO:0004519">
    <property type="term" value="F:endonuclease activity"/>
    <property type="evidence" value="ECO:0007669"/>
    <property type="project" value="UniProtKB-KW"/>
</dbReference>
<evidence type="ECO:0000259" key="5">
    <source>
        <dbReference type="PROSITE" id="PS50830"/>
    </source>
</evidence>
<evidence type="ECO:0000256" key="4">
    <source>
        <dbReference type="SAM" id="MobiDB-lite"/>
    </source>
</evidence>
<dbReference type="GO" id="GO:0016787">
    <property type="term" value="F:hydrolase activity"/>
    <property type="evidence" value="ECO:0007669"/>
    <property type="project" value="UniProtKB-KW"/>
</dbReference>
<dbReference type="InterPro" id="IPR002071">
    <property type="entry name" value="Thermonucl_AS"/>
</dbReference>
<dbReference type="SUPFAM" id="SSF50199">
    <property type="entry name" value="Staphylococcal nuclease"/>
    <property type="match status" value="1"/>
</dbReference>
<dbReference type="EMBL" id="AOME01000088">
    <property type="protein sequence ID" value="EMA48624.1"/>
    <property type="molecule type" value="Genomic_DNA"/>
</dbReference>
<keyword evidence="3" id="KW-0378">Hydrolase</keyword>
<name>M0MV13_9EURY</name>
<dbReference type="GO" id="GO:0003676">
    <property type="term" value="F:nucleic acid binding"/>
    <property type="evidence" value="ECO:0007669"/>
    <property type="project" value="InterPro"/>
</dbReference>
<dbReference type="SMART" id="SM00318">
    <property type="entry name" value="SNc"/>
    <property type="match status" value="1"/>
</dbReference>
<gene>
    <name evidence="6" type="ORF">C450_19476</name>
</gene>
<keyword evidence="1" id="KW-0540">Nuclease</keyword>
<reference evidence="6 7" key="1">
    <citation type="journal article" date="2014" name="PLoS Genet.">
        <title>Phylogenetically driven sequencing of extremely halophilic archaea reveals strategies for static and dynamic osmo-response.</title>
        <authorList>
            <person name="Becker E.A."/>
            <person name="Seitzer P.M."/>
            <person name="Tritt A."/>
            <person name="Larsen D."/>
            <person name="Krusor M."/>
            <person name="Yao A.I."/>
            <person name="Wu D."/>
            <person name="Madern D."/>
            <person name="Eisen J.A."/>
            <person name="Darling A.E."/>
            <person name="Facciotti M.T."/>
        </authorList>
    </citation>
    <scope>NUCLEOTIDE SEQUENCE [LARGE SCALE GENOMIC DNA]</scope>
    <source>
        <strain evidence="6 7">DSM 8989</strain>
    </source>
</reference>
<evidence type="ECO:0000313" key="6">
    <source>
        <dbReference type="EMBL" id="EMA48624.1"/>
    </source>
</evidence>
<feature type="compositionally biased region" description="Low complexity" evidence="4">
    <location>
        <begin position="154"/>
        <end position="171"/>
    </location>
</feature>
<dbReference type="PROSITE" id="PS50830">
    <property type="entry name" value="TNASE_3"/>
    <property type="match status" value="1"/>
</dbReference>
<evidence type="ECO:0000256" key="1">
    <source>
        <dbReference type="ARBA" id="ARBA00022722"/>
    </source>
</evidence>
<dbReference type="Proteomes" id="UP000011625">
    <property type="component" value="Unassembled WGS sequence"/>
</dbReference>